<evidence type="ECO:0000313" key="3">
    <source>
        <dbReference type="Proteomes" id="UP001172142"/>
    </source>
</evidence>
<keyword evidence="3" id="KW-1185">Reference proteome</keyword>
<dbReference type="RefSeq" id="WP_301855316.1">
    <property type="nucleotide sequence ID" value="NZ_JAUJWU010000001.1"/>
</dbReference>
<gene>
    <name evidence="2" type="ORF">QWY13_04935</name>
</gene>
<dbReference type="Pfam" id="PF08378">
    <property type="entry name" value="NERD"/>
    <property type="match status" value="1"/>
</dbReference>
<dbReference type="EMBL" id="JAUJWU010000001">
    <property type="protein sequence ID" value="MDN7244834.1"/>
    <property type="molecule type" value="Genomic_DNA"/>
</dbReference>
<reference evidence="2 3" key="1">
    <citation type="submission" date="2023-07" db="EMBL/GenBank/DDBJ databases">
        <title>Novel species in genus Planococcus.</title>
        <authorList>
            <person name="Ning S."/>
        </authorList>
    </citation>
    <scope>NUCLEOTIDE SEQUENCE [LARGE SCALE GENOMIC DNA]</scope>
    <source>
        <strain evidence="2 3">N017</strain>
    </source>
</reference>
<accession>A0ABT8NAX3</accession>
<evidence type="ECO:0000259" key="1">
    <source>
        <dbReference type="PROSITE" id="PS50965"/>
    </source>
</evidence>
<sequence>MILKQRQAPPELFQLESLLKRLPPTHTQFPHWSEKLRRISAGYHGEQRIDSLWHEIDIPIPHYFIHDLFIQKQQSSHQIDTFLITSHFILILEVKSISGLLHFDEQTRQFSRTNKDGSIDGMRNPDDQVRRHEKWVEQFLTERKIKLPVIGAIVFTYPSAVIQSRAGKRIMIQSSGLPFLIDQLLKEYPREILSKALIKKLSGQLTKLHLIKPLSPLILPSGLLTGVLCSRYEREKMFYKRKNWFCNICLFSDPHAHLDALKQYRSLFGSTISNREFRAFTGISSVSAASKLLAASKMAFEGSFKDRVYHIPEDFLSADSILPS</sequence>
<dbReference type="Proteomes" id="UP001172142">
    <property type="component" value="Unassembled WGS sequence"/>
</dbReference>
<feature type="domain" description="NERD" evidence="1">
    <location>
        <begin position="41"/>
        <end position="159"/>
    </location>
</feature>
<proteinExistence type="predicted"/>
<dbReference type="InterPro" id="IPR011528">
    <property type="entry name" value="NERD"/>
</dbReference>
<protein>
    <submittedName>
        <fullName evidence="2">Nuclease-related domain-containing protein</fullName>
    </submittedName>
</protein>
<dbReference type="PROSITE" id="PS50965">
    <property type="entry name" value="NERD"/>
    <property type="match status" value="1"/>
</dbReference>
<organism evidence="2 3">
    <name type="scientific">Planococcus shenhongbingii</name>
    <dbReference type="NCBI Taxonomy" id="3058398"/>
    <lineage>
        <taxon>Bacteria</taxon>
        <taxon>Bacillati</taxon>
        <taxon>Bacillota</taxon>
        <taxon>Bacilli</taxon>
        <taxon>Bacillales</taxon>
        <taxon>Caryophanaceae</taxon>
        <taxon>Planococcus</taxon>
    </lineage>
</organism>
<name>A0ABT8NAX3_9BACL</name>
<evidence type="ECO:0000313" key="2">
    <source>
        <dbReference type="EMBL" id="MDN7244834.1"/>
    </source>
</evidence>
<comment type="caution">
    <text evidence="2">The sequence shown here is derived from an EMBL/GenBank/DDBJ whole genome shotgun (WGS) entry which is preliminary data.</text>
</comment>